<proteinExistence type="predicted"/>
<evidence type="ECO:0008006" key="4">
    <source>
        <dbReference type="Google" id="ProtNLM"/>
    </source>
</evidence>
<protein>
    <recommendedName>
        <fullName evidence="4">DUF4203 domain-containing protein</fullName>
    </recommendedName>
</protein>
<comment type="caution">
    <text evidence="2">The sequence shown here is derived from an EMBL/GenBank/DDBJ whole genome shotgun (WGS) entry which is preliminary data.</text>
</comment>
<accession>A0ABP6L8I2</accession>
<feature type="transmembrane region" description="Helical" evidence="1">
    <location>
        <begin position="175"/>
        <end position="196"/>
    </location>
</feature>
<feature type="transmembrane region" description="Helical" evidence="1">
    <location>
        <begin position="54"/>
        <end position="77"/>
    </location>
</feature>
<name>A0ABP6L8I2_9ACTN</name>
<dbReference type="Proteomes" id="UP001501035">
    <property type="component" value="Unassembled WGS sequence"/>
</dbReference>
<feature type="transmembrane region" description="Helical" evidence="1">
    <location>
        <begin position="84"/>
        <end position="101"/>
    </location>
</feature>
<evidence type="ECO:0000313" key="2">
    <source>
        <dbReference type="EMBL" id="GAA3032259.1"/>
    </source>
</evidence>
<feature type="transmembrane region" description="Helical" evidence="1">
    <location>
        <begin position="107"/>
        <end position="125"/>
    </location>
</feature>
<keyword evidence="1" id="KW-0812">Transmembrane</keyword>
<evidence type="ECO:0000313" key="3">
    <source>
        <dbReference type="Proteomes" id="UP001501035"/>
    </source>
</evidence>
<keyword evidence="1" id="KW-0472">Membrane</keyword>
<organism evidence="2 3">
    <name type="scientific">Gordonia defluvii</name>
    <dbReference type="NCBI Taxonomy" id="283718"/>
    <lineage>
        <taxon>Bacteria</taxon>
        <taxon>Bacillati</taxon>
        <taxon>Actinomycetota</taxon>
        <taxon>Actinomycetes</taxon>
        <taxon>Mycobacteriales</taxon>
        <taxon>Gordoniaceae</taxon>
        <taxon>Gordonia</taxon>
    </lineage>
</organism>
<sequence>MSSIVIGILAVAIGLLFCLRGVVAMRIVIAVWGAFVGLNLGAGIVSALSGDGFLSTALGWIVGILVAVLFSVLAYLYYAVAVTLAMASIGFAVGAAIMAAFGVTWNWVIITVGVVVGIVLAVAAVSMNLPAILLVVLGALGGATATVGGLMLLTSTIELEDFTRSTVTSTIGHDWWWYAIYLVLVIAGIVAQTRVLGRESQLQQQW</sequence>
<feature type="transmembrane region" description="Helical" evidence="1">
    <location>
        <begin position="30"/>
        <end position="48"/>
    </location>
</feature>
<evidence type="ECO:0000256" key="1">
    <source>
        <dbReference type="SAM" id="Phobius"/>
    </source>
</evidence>
<keyword evidence="1" id="KW-1133">Transmembrane helix</keyword>
<dbReference type="EMBL" id="BAAAVS010000019">
    <property type="protein sequence ID" value="GAA3032259.1"/>
    <property type="molecule type" value="Genomic_DNA"/>
</dbReference>
<feature type="transmembrane region" description="Helical" evidence="1">
    <location>
        <begin position="6"/>
        <end position="23"/>
    </location>
</feature>
<keyword evidence="3" id="KW-1185">Reference proteome</keyword>
<reference evidence="3" key="1">
    <citation type="journal article" date="2019" name="Int. J. Syst. Evol. Microbiol.">
        <title>The Global Catalogue of Microorganisms (GCM) 10K type strain sequencing project: providing services to taxonomists for standard genome sequencing and annotation.</title>
        <authorList>
            <consortium name="The Broad Institute Genomics Platform"/>
            <consortium name="The Broad Institute Genome Sequencing Center for Infectious Disease"/>
            <person name="Wu L."/>
            <person name="Ma J."/>
        </authorList>
    </citation>
    <scope>NUCLEOTIDE SEQUENCE [LARGE SCALE GENOMIC DNA]</scope>
    <source>
        <strain evidence="3">JCM 14234</strain>
    </source>
</reference>
<gene>
    <name evidence="2" type="ORF">GCM10010528_11810</name>
</gene>
<dbReference type="RefSeq" id="WP_290704539.1">
    <property type="nucleotide sequence ID" value="NZ_BAAAVS010000019.1"/>
</dbReference>
<feature type="transmembrane region" description="Helical" evidence="1">
    <location>
        <begin position="132"/>
        <end position="155"/>
    </location>
</feature>